<proteinExistence type="predicted"/>
<reference evidence="2" key="2">
    <citation type="submission" date="2015-01" db="EMBL/GenBank/DDBJ databases">
        <title>Evolutionary Origins and Diversification of the Mycorrhizal Mutualists.</title>
        <authorList>
            <consortium name="DOE Joint Genome Institute"/>
            <consortium name="Mycorrhizal Genomics Consortium"/>
            <person name="Kohler A."/>
            <person name="Kuo A."/>
            <person name="Nagy L.G."/>
            <person name="Floudas D."/>
            <person name="Copeland A."/>
            <person name="Barry K.W."/>
            <person name="Cichocki N."/>
            <person name="Veneault-Fourrey C."/>
            <person name="LaButti K."/>
            <person name="Lindquist E.A."/>
            <person name="Lipzen A."/>
            <person name="Lundell T."/>
            <person name="Morin E."/>
            <person name="Murat C."/>
            <person name="Riley R."/>
            <person name="Ohm R."/>
            <person name="Sun H."/>
            <person name="Tunlid A."/>
            <person name="Henrissat B."/>
            <person name="Grigoriev I.V."/>
            <person name="Hibbett D.S."/>
            <person name="Martin F."/>
        </authorList>
    </citation>
    <scope>NUCLEOTIDE SEQUENCE [LARGE SCALE GENOMIC DNA]</scope>
    <source>
        <strain evidence="2">Ve08.2h10</strain>
    </source>
</reference>
<dbReference type="HOGENOM" id="CLU_2850380_0_0_1"/>
<dbReference type="EMBL" id="KN830898">
    <property type="protein sequence ID" value="KIK72382.1"/>
    <property type="molecule type" value="Genomic_DNA"/>
</dbReference>
<evidence type="ECO:0000313" key="2">
    <source>
        <dbReference type="Proteomes" id="UP000054538"/>
    </source>
</evidence>
<evidence type="ECO:0000313" key="1">
    <source>
        <dbReference type="EMBL" id="KIK72382.1"/>
    </source>
</evidence>
<dbReference type="Proteomes" id="UP000054538">
    <property type="component" value="Unassembled WGS sequence"/>
</dbReference>
<name>A0A0D0BL49_9AGAM</name>
<gene>
    <name evidence="1" type="ORF">PAXRUDRAFT_22057</name>
</gene>
<organism evidence="1 2">
    <name type="scientific">Paxillus rubicundulus Ve08.2h10</name>
    <dbReference type="NCBI Taxonomy" id="930991"/>
    <lineage>
        <taxon>Eukaryota</taxon>
        <taxon>Fungi</taxon>
        <taxon>Dikarya</taxon>
        <taxon>Basidiomycota</taxon>
        <taxon>Agaricomycotina</taxon>
        <taxon>Agaricomycetes</taxon>
        <taxon>Agaricomycetidae</taxon>
        <taxon>Boletales</taxon>
        <taxon>Paxilineae</taxon>
        <taxon>Paxillaceae</taxon>
        <taxon>Paxillus</taxon>
    </lineage>
</organism>
<sequence length="65" mass="7105">MSQQANSTPPEPTLAQLRLFHLIKSAFLCLSTPPLWSPLRTKSAFSALRFSVSPLLHSSAFPPSP</sequence>
<accession>A0A0D0BL49</accession>
<protein>
    <submittedName>
        <fullName evidence="1">Uncharacterized protein</fullName>
    </submittedName>
</protein>
<dbReference type="AlphaFoldDB" id="A0A0D0BL49"/>
<keyword evidence="2" id="KW-1185">Reference proteome</keyword>
<dbReference type="InParanoid" id="A0A0D0BL49"/>
<reference evidence="1 2" key="1">
    <citation type="submission" date="2014-04" db="EMBL/GenBank/DDBJ databases">
        <authorList>
            <consortium name="DOE Joint Genome Institute"/>
            <person name="Kuo A."/>
            <person name="Kohler A."/>
            <person name="Jargeat P."/>
            <person name="Nagy L.G."/>
            <person name="Floudas D."/>
            <person name="Copeland A."/>
            <person name="Barry K.W."/>
            <person name="Cichocki N."/>
            <person name="Veneault-Fourrey C."/>
            <person name="LaButti K."/>
            <person name="Lindquist E.A."/>
            <person name="Lipzen A."/>
            <person name="Lundell T."/>
            <person name="Morin E."/>
            <person name="Murat C."/>
            <person name="Sun H."/>
            <person name="Tunlid A."/>
            <person name="Henrissat B."/>
            <person name="Grigoriev I.V."/>
            <person name="Hibbett D.S."/>
            <person name="Martin F."/>
            <person name="Nordberg H.P."/>
            <person name="Cantor M.N."/>
            <person name="Hua S.X."/>
        </authorList>
    </citation>
    <scope>NUCLEOTIDE SEQUENCE [LARGE SCALE GENOMIC DNA]</scope>
    <source>
        <strain evidence="1 2">Ve08.2h10</strain>
    </source>
</reference>